<dbReference type="InterPro" id="IPR000873">
    <property type="entry name" value="AMP-dep_synth/lig_dom"/>
</dbReference>
<organism evidence="3 4">
    <name type="scientific">Gordonia humi</name>
    <dbReference type="NCBI Taxonomy" id="686429"/>
    <lineage>
        <taxon>Bacteria</taxon>
        <taxon>Bacillati</taxon>
        <taxon>Actinomycetota</taxon>
        <taxon>Actinomycetes</taxon>
        <taxon>Mycobacteriales</taxon>
        <taxon>Gordoniaceae</taxon>
        <taxon>Gordonia</taxon>
    </lineage>
</organism>
<feature type="region of interest" description="Disordered" evidence="1">
    <location>
        <begin position="167"/>
        <end position="188"/>
    </location>
</feature>
<evidence type="ECO:0000256" key="1">
    <source>
        <dbReference type="SAM" id="MobiDB-lite"/>
    </source>
</evidence>
<dbReference type="InterPro" id="IPR042099">
    <property type="entry name" value="ANL_N_sf"/>
</dbReference>
<evidence type="ECO:0000259" key="2">
    <source>
        <dbReference type="Pfam" id="PF00501"/>
    </source>
</evidence>
<dbReference type="Proteomes" id="UP000551501">
    <property type="component" value="Unassembled WGS sequence"/>
</dbReference>
<dbReference type="SUPFAM" id="SSF56801">
    <property type="entry name" value="Acetyl-CoA synthetase-like"/>
    <property type="match status" value="1"/>
</dbReference>
<keyword evidence="3" id="KW-0436">Ligase</keyword>
<reference evidence="3 4" key="1">
    <citation type="submission" date="2020-08" db="EMBL/GenBank/DDBJ databases">
        <title>Sequencing the genomes of 1000 actinobacteria strains.</title>
        <authorList>
            <person name="Klenk H.-P."/>
        </authorList>
    </citation>
    <scope>NUCLEOTIDE SEQUENCE [LARGE SCALE GENOMIC DNA]</scope>
    <source>
        <strain evidence="3 4">DSM 45298</strain>
    </source>
</reference>
<dbReference type="Gene3D" id="3.40.50.12780">
    <property type="entry name" value="N-terminal domain of ligase-like"/>
    <property type="match status" value="1"/>
</dbReference>
<sequence length="188" mass="19742">MFALRRLGALQAPITPICGKREVSTAVTAVDAEFVLVPGIWNNIDYVALAGDLDLGDQAAPTVVEIGPTAPEADPDPALRAPQNAEEVTWVYFNSGCTGFPKGARHTDVPLLTTDRAFAGNGRVGENGDDVVATAFPVAHVGAIEFLLTAVCSRPIGTEPAFVQGRRRPVSTGAVPPDPQRHGCDSRS</sequence>
<comment type="caution">
    <text evidence="3">The sequence shown here is derived from an EMBL/GenBank/DDBJ whole genome shotgun (WGS) entry which is preliminary data.</text>
</comment>
<dbReference type="EMBL" id="JACIFP010000001">
    <property type="protein sequence ID" value="MBB4135137.1"/>
    <property type="molecule type" value="Genomic_DNA"/>
</dbReference>
<keyword evidence="4" id="KW-1185">Reference proteome</keyword>
<protein>
    <submittedName>
        <fullName evidence="3">Acyl-coenzyme A synthetase/AMP-(Fatty) acid ligase</fullName>
    </submittedName>
</protein>
<feature type="domain" description="AMP-dependent synthetase/ligase" evidence="2">
    <location>
        <begin position="1"/>
        <end position="152"/>
    </location>
</feature>
<dbReference type="AlphaFoldDB" id="A0A840F6H0"/>
<feature type="compositionally biased region" description="Basic and acidic residues" evidence="1">
    <location>
        <begin position="179"/>
        <end position="188"/>
    </location>
</feature>
<accession>A0A840F6H0</accession>
<evidence type="ECO:0000313" key="4">
    <source>
        <dbReference type="Proteomes" id="UP000551501"/>
    </source>
</evidence>
<name>A0A840F6H0_9ACTN</name>
<evidence type="ECO:0000313" key="3">
    <source>
        <dbReference type="EMBL" id="MBB4135137.1"/>
    </source>
</evidence>
<dbReference type="GO" id="GO:0016874">
    <property type="term" value="F:ligase activity"/>
    <property type="evidence" value="ECO:0007669"/>
    <property type="project" value="UniProtKB-KW"/>
</dbReference>
<proteinExistence type="predicted"/>
<dbReference type="Pfam" id="PF00501">
    <property type="entry name" value="AMP-binding"/>
    <property type="match status" value="1"/>
</dbReference>
<gene>
    <name evidence="3" type="ORF">BKA16_001689</name>
</gene>